<dbReference type="Pfam" id="PF05016">
    <property type="entry name" value="ParE_toxin"/>
    <property type="match status" value="1"/>
</dbReference>
<dbReference type="OrthoDB" id="9809155at2"/>
<name>A0A1E3WA53_9HYPH</name>
<accession>A0A1E3WA53</accession>
<evidence type="ECO:0000256" key="1">
    <source>
        <dbReference type="ARBA" id="ARBA00022649"/>
    </source>
</evidence>
<dbReference type="AlphaFoldDB" id="A0A1E3WA53"/>
<gene>
    <name evidence="2" type="ORF">AUC71_13875</name>
</gene>
<evidence type="ECO:0008006" key="4">
    <source>
        <dbReference type="Google" id="ProtNLM"/>
    </source>
</evidence>
<evidence type="ECO:0000313" key="3">
    <source>
        <dbReference type="Proteomes" id="UP000095042"/>
    </source>
</evidence>
<keyword evidence="3" id="KW-1185">Reference proteome</keyword>
<sequence length="99" mass="11553">MKVRFLKVAQEELSEAVRYYESQVPGLGGDFLLAATAAIERIMEYPEAWQRVDAELRRCRLGKFPYGLIFTAESKELLIVAVPHLHKRPRAWRDRIEDH</sequence>
<proteinExistence type="predicted"/>
<evidence type="ECO:0000313" key="2">
    <source>
        <dbReference type="EMBL" id="ODS02705.1"/>
    </source>
</evidence>
<protein>
    <recommendedName>
        <fullName evidence="4">Plasmid stabilization protein</fullName>
    </recommendedName>
</protein>
<dbReference type="Proteomes" id="UP000095042">
    <property type="component" value="Unassembled WGS sequence"/>
</dbReference>
<reference evidence="2 3" key="1">
    <citation type="journal article" date="2016" name="Environ. Microbiol.">
        <title>New Methyloceanibacter diversity from North Sea sediments includes methanotroph containing solely the soluble methane monooxygenase.</title>
        <authorList>
            <person name="Vekeman B."/>
            <person name="Kerckhof F.M."/>
            <person name="Cremers G."/>
            <person name="de Vos P."/>
            <person name="Vandamme P."/>
            <person name="Boon N."/>
            <person name="Op den Camp H.J."/>
            <person name="Heylen K."/>
        </authorList>
    </citation>
    <scope>NUCLEOTIDE SEQUENCE [LARGE SCALE GENOMIC DNA]</scope>
    <source>
        <strain evidence="2 3">R-67177</strain>
    </source>
</reference>
<dbReference type="EMBL" id="LPWD01000247">
    <property type="protein sequence ID" value="ODS02705.1"/>
    <property type="molecule type" value="Genomic_DNA"/>
</dbReference>
<keyword evidence="1" id="KW-1277">Toxin-antitoxin system</keyword>
<organism evidence="2 3">
    <name type="scientific">Methyloceanibacter marginalis</name>
    <dbReference type="NCBI Taxonomy" id="1774971"/>
    <lineage>
        <taxon>Bacteria</taxon>
        <taxon>Pseudomonadati</taxon>
        <taxon>Pseudomonadota</taxon>
        <taxon>Alphaproteobacteria</taxon>
        <taxon>Hyphomicrobiales</taxon>
        <taxon>Hyphomicrobiaceae</taxon>
        <taxon>Methyloceanibacter</taxon>
    </lineage>
</organism>
<dbReference type="Gene3D" id="3.30.2310.20">
    <property type="entry name" value="RelE-like"/>
    <property type="match status" value="1"/>
</dbReference>
<comment type="caution">
    <text evidence="2">The sequence shown here is derived from an EMBL/GenBank/DDBJ whole genome shotgun (WGS) entry which is preliminary data.</text>
</comment>
<dbReference type="RefSeq" id="WP_069624099.1">
    <property type="nucleotide sequence ID" value="NZ_LPWD01000247.1"/>
</dbReference>
<dbReference type="InterPro" id="IPR035093">
    <property type="entry name" value="RelE/ParE_toxin_dom_sf"/>
</dbReference>
<dbReference type="InterPro" id="IPR007712">
    <property type="entry name" value="RelE/ParE_toxin"/>
</dbReference>